<dbReference type="OrthoDB" id="10347025at2759"/>
<dbReference type="AlphaFoldDB" id="W6YQ02"/>
<evidence type="ECO:0000313" key="1">
    <source>
        <dbReference type="EMBL" id="EUC39685.1"/>
    </source>
</evidence>
<dbReference type="GeneID" id="19119677"/>
<organism evidence="1 2">
    <name type="scientific">Bipolaris oryzae ATCC 44560</name>
    <dbReference type="NCBI Taxonomy" id="930090"/>
    <lineage>
        <taxon>Eukaryota</taxon>
        <taxon>Fungi</taxon>
        <taxon>Dikarya</taxon>
        <taxon>Ascomycota</taxon>
        <taxon>Pezizomycotina</taxon>
        <taxon>Dothideomycetes</taxon>
        <taxon>Pleosporomycetidae</taxon>
        <taxon>Pleosporales</taxon>
        <taxon>Pleosporineae</taxon>
        <taxon>Pleosporaceae</taxon>
        <taxon>Bipolaris</taxon>
    </lineage>
</organism>
<dbReference type="HOGENOM" id="CLU_2891896_0_0_1"/>
<accession>W6YQ02</accession>
<keyword evidence="2" id="KW-1185">Reference proteome</keyword>
<evidence type="ECO:0000313" key="2">
    <source>
        <dbReference type="Proteomes" id="UP000054032"/>
    </source>
</evidence>
<name>W6YQ02_COCMI</name>
<sequence>LLPSDVDVHRPSAISLFVKERILLVTCNTCYHIECRRIASVIWERTLVIEVRISYLCVSEKKA</sequence>
<protein>
    <submittedName>
        <fullName evidence="1">Uncharacterized protein</fullName>
    </submittedName>
</protein>
<gene>
    <name evidence="1" type="ORF">COCMIDRAFT_110839</name>
</gene>
<feature type="non-terminal residue" evidence="1">
    <location>
        <position position="1"/>
    </location>
</feature>
<proteinExistence type="predicted"/>
<dbReference type="KEGG" id="bor:COCMIDRAFT_110839"/>
<dbReference type="EMBL" id="KI964279">
    <property type="protein sequence ID" value="EUC39685.1"/>
    <property type="molecule type" value="Genomic_DNA"/>
</dbReference>
<reference evidence="1 2" key="1">
    <citation type="journal article" date="2013" name="PLoS Genet.">
        <title>Comparative genome structure, secondary metabolite, and effector coding capacity across Cochliobolus pathogens.</title>
        <authorList>
            <person name="Condon B.J."/>
            <person name="Leng Y."/>
            <person name="Wu D."/>
            <person name="Bushley K.E."/>
            <person name="Ohm R.A."/>
            <person name="Otillar R."/>
            <person name="Martin J."/>
            <person name="Schackwitz W."/>
            <person name="Grimwood J."/>
            <person name="MohdZainudin N."/>
            <person name="Xue C."/>
            <person name="Wang R."/>
            <person name="Manning V.A."/>
            <person name="Dhillon B."/>
            <person name="Tu Z.J."/>
            <person name="Steffenson B.J."/>
            <person name="Salamov A."/>
            <person name="Sun H."/>
            <person name="Lowry S."/>
            <person name="LaButti K."/>
            <person name="Han J."/>
            <person name="Copeland A."/>
            <person name="Lindquist E."/>
            <person name="Barry K."/>
            <person name="Schmutz J."/>
            <person name="Baker S.E."/>
            <person name="Ciuffetti L.M."/>
            <person name="Grigoriev I.V."/>
            <person name="Zhong S."/>
            <person name="Turgeon B.G."/>
        </authorList>
    </citation>
    <scope>NUCLEOTIDE SEQUENCE [LARGE SCALE GENOMIC DNA]</scope>
    <source>
        <strain evidence="1 2">ATCC 44560</strain>
    </source>
</reference>
<dbReference type="RefSeq" id="XP_007693794.1">
    <property type="nucleotide sequence ID" value="XM_007695604.1"/>
</dbReference>
<dbReference type="Proteomes" id="UP000054032">
    <property type="component" value="Unassembled WGS sequence"/>
</dbReference>